<keyword evidence="2" id="KW-1185">Reference proteome</keyword>
<protein>
    <submittedName>
        <fullName evidence="1">Uncharacterized protein</fullName>
    </submittedName>
</protein>
<gene>
    <name evidence="1" type="ORF">PCC79_03830</name>
</gene>
<sequence>MDRTPDKSLVWAFPTPDTPLLAVAYRDLYLAAEGTAQQKEMLGDPALLPRPWDPATCQDPLLRQEVWDWLEEFVVWFNREYVWDPNAGMIPSCWPQHPHLVHEIAVLADQRRRAGIATTSDLLEDGHRYAVPAFIDRMKARLKNQCDDNHPSWPARGRHARLLNEADTRLRAYGSDVTTLTQQLAEHHRAALLAEPTARPNLRLVDGSQVDPDTGEILR</sequence>
<dbReference type="EMBL" id="CP115965">
    <property type="protein sequence ID" value="WZW99338.1"/>
    <property type="molecule type" value="Genomic_DNA"/>
</dbReference>
<name>A0ABZ3C991_9ACTN</name>
<proteinExistence type="predicted"/>
<evidence type="ECO:0000313" key="1">
    <source>
        <dbReference type="EMBL" id="WZW99338.1"/>
    </source>
</evidence>
<accession>A0ABZ3C991</accession>
<dbReference type="RefSeq" id="WP_342373069.1">
    <property type="nucleotide sequence ID" value="NZ_CP115965.1"/>
</dbReference>
<reference evidence="1 2" key="1">
    <citation type="journal article" date="2023" name="Environ Microbiome">
        <title>A coral-associated actinobacterium mitigates coral bleaching under heat stress.</title>
        <authorList>
            <person name="Li J."/>
            <person name="Zou Y."/>
            <person name="Li Q."/>
            <person name="Zhang J."/>
            <person name="Bourne D.G."/>
            <person name="Lyu Y."/>
            <person name="Liu C."/>
            <person name="Zhang S."/>
        </authorList>
    </citation>
    <scope>NUCLEOTIDE SEQUENCE [LARGE SCALE GENOMIC DNA]</scope>
    <source>
        <strain evidence="1 2">SCSIO 13291</strain>
    </source>
</reference>
<organism evidence="1 2">
    <name type="scientific">Propioniciclava soli</name>
    <dbReference type="NCBI Taxonomy" id="2775081"/>
    <lineage>
        <taxon>Bacteria</taxon>
        <taxon>Bacillati</taxon>
        <taxon>Actinomycetota</taxon>
        <taxon>Actinomycetes</taxon>
        <taxon>Propionibacteriales</taxon>
        <taxon>Propionibacteriaceae</taxon>
        <taxon>Propioniciclava</taxon>
    </lineage>
</organism>
<evidence type="ECO:0000313" key="2">
    <source>
        <dbReference type="Proteomes" id="UP001434337"/>
    </source>
</evidence>
<dbReference type="Proteomes" id="UP001434337">
    <property type="component" value="Chromosome"/>
</dbReference>